<sequence length="150" mass="16403">MNGWGDWICLFLSCRFLTAYRSRLPSKIRMLSDLRPIQHQHNRFIGEPLMTITPILGGTFRSLTTRLLGLPCQQLLLHGLHSWLGWFQAAPHSQGPARAWPWPGPAAARAAVAHALMALASLPAAAQGRAGGLYTAVMISAATGELPYKH</sequence>
<dbReference type="AlphaFoldDB" id="A0A699Z4V7"/>
<name>A0A699Z4V7_HAELA</name>
<reference evidence="2 3" key="1">
    <citation type="submission" date="2020-02" db="EMBL/GenBank/DDBJ databases">
        <title>Draft genome sequence of Haematococcus lacustris strain NIES-144.</title>
        <authorList>
            <person name="Morimoto D."/>
            <person name="Nakagawa S."/>
            <person name="Yoshida T."/>
            <person name="Sawayama S."/>
        </authorList>
    </citation>
    <scope>NUCLEOTIDE SEQUENCE [LARGE SCALE GENOMIC DNA]</scope>
    <source>
        <strain evidence="2 3">NIES-144</strain>
    </source>
</reference>
<keyword evidence="3" id="KW-1185">Reference proteome</keyword>
<accession>A0A699Z4V7</accession>
<comment type="caution">
    <text evidence="2">The sequence shown here is derived from an EMBL/GenBank/DDBJ whole genome shotgun (WGS) entry which is preliminary data.</text>
</comment>
<feature type="signal peptide" evidence="1">
    <location>
        <begin position="1"/>
        <end position="19"/>
    </location>
</feature>
<organism evidence="2 3">
    <name type="scientific">Haematococcus lacustris</name>
    <name type="common">Green alga</name>
    <name type="synonym">Haematococcus pluvialis</name>
    <dbReference type="NCBI Taxonomy" id="44745"/>
    <lineage>
        <taxon>Eukaryota</taxon>
        <taxon>Viridiplantae</taxon>
        <taxon>Chlorophyta</taxon>
        <taxon>core chlorophytes</taxon>
        <taxon>Chlorophyceae</taxon>
        <taxon>CS clade</taxon>
        <taxon>Chlamydomonadales</taxon>
        <taxon>Haematococcaceae</taxon>
        <taxon>Haematococcus</taxon>
    </lineage>
</organism>
<gene>
    <name evidence="2" type="ORF">HaLaN_13039</name>
</gene>
<evidence type="ECO:0000256" key="1">
    <source>
        <dbReference type="SAM" id="SignalP"/>
    </source>
</evidence>
<dbReference type="EMBL" id="BLLF01001020">
    <property type="protein sequence ID" value="GFH16595.1"/>
    <property type="molecule type" value="Genomic_DNA"/>
</dbReference>
<evidence type="ECO:0000313" key="3">
    <source>
        <dbReference type="Proteomes" id="UP000485058"/>
    </source>
</evidence>
<dbReference type="Proteomes" id="UP000485058">
    <property type="component" value="Unassembled WGS sequence"/>
</dbReference>
<protein>
    <submittedName>
        <fullName evidence="2">Uncharacterized protein</fullName>
    </submittedName>
</protein>
<feature type="chain" id="PRO_5025592991" evidence="1">
    <location>
        <begin position="20"/>
        <end position="150"/>
    </location>
</feature>
<keyword evidence="1" id="KW-0732">Signal</keyword>
<evidence type="ECO:0000313" key="2">
    <source>
        <dbReference type="EMBL" id="GFH16595.1"/>
    </source>
</evidence>
<proteinExistence type="predicted"/>